<accession>E3GHM7</accession>
<gene>
    <name evidence="2" type="ordered locus">ELI_0160</name>
</gene>
<keyword evidence="1" id="KW-0472">Membrane</keyword>
<dbReference type="HOGENOM" id="CLU_1364489_0_0_9"/>
<feature type="transmembrane region" description="Helical" evidence="1">
    <location>
        <begin position="146"/>
        <end position="163"/>
    </location>
</feature>
<proteinExistence type="predicted"/>
<organism evidence="2 3">
    <name type="scientific">Eubacterium callanderi</name>
    <dbReference type="NCBI Taxonomy" id="53442"/>
    <lineage>
        <taxon>Bacteria</taxon>
        <taxon>Bacillati</taxon>
        <taxon>Bacillota</taxon>
        <taxon>Clostridia</taxon>
        <taxon>Eubacteriales</taxon>
        <taxon>Eubacteriaceae</taxon>
        <taxon>Eubacterium</taxon>
    </lineage>
</organism>
<protein>
    <recommendedName>
        <fullName evidence="4">DUF4064 domain-containing protein</fullName>
    </recommendedName>
</protein>
<evidence type="ECO:0008006" key="4">
    <source>
        <dbReference type="Google" id="ProtNLM"/>
    </source>
</evidence>
<dbReference type="Proteomes" id="UP000006873">
    <property type="component" value="Chromosome"/>
</dbReference>
<name>E3GHM7_9FIRM</name>
<feature type="transmembrane region" description="Helical" evidence="1">
    <location>
        <begin position="88"/>
        <end position="110"/>
    </location>
</feature>
<keyword evidence="3" id="KW-1185">Reference proteome</keyword>
<dbReference type="AlphaFoldDB" id="E3GHM7"/>
<dbReference type="EMBL" id="CP002273">
    <property type="protein sequence ID" value="ADO35185.1"/>
    <property type="molecule type" value="Genomic_DNA"/>
</dbReference>
<reference evidence="2 3" key="2">
    <citation type="journal article" date="2011" name="J. Bacteriol.">
        <title>Complete genome sequence of a carbon monoxide-utilizing acetogen, Eubacterium limosum KIST612.</title>
        <authorList>
            <person name="Roh H."/>
            <person name="Ko H.J."/>
            <person name="Kim D."/>
            <person name="Choi D.G."/>
            <person name="Park S."/>
            <person name="Kim S."/>
            <person name="Chang I.S."/>
            <person name="Choi I.G."/>
        </authorList>
    </citation>
    <scope>NUCLEOTIDE SEQUENCE [LARGE SCALE GENOMIC DNA]</scope>
    <source>
        <strain evidence="2 3">KIST612</strain>
    </source>
</reference>
<evidence type="ECO:0000256" key="1">
    <source>
        <dbReference type="SAM" id="Phobius"/>
    </source>
</evidence>
<keyword evidence="1" id="KW-1133">Transmembrane helix</keyword>
<feature type="transmembrane region" description="Helical" evidence="1">
    <location>
        <begin position="29"/>
        <end position="53"/>
    </location>
</feature>
<sequence length="200" mass="21763">MVAGIPAFRDRINKKLIIQEEKMEPKGKALLKGAGIVFLIWGILITIFGVVLFSTAAMLQQLGDSHEIQQIATEGGLTMEGLVHTVNMMSVSLIVNGVCIVILGILGIIFCKSIGKARFLRFLSILVIVFSAVNLGMSILYGLTAMIPHMVSIVLGIAYFIGADRNVKTIDLSVEEVDAEDADTLAEEVQEQETEEVKEK</sequence>
<dbReference type="KEGG" id="elm:ELI_0160"/>
<reference key="1">
    <citation type="submission" date="2010-09" db="EMBL/GenBank/DDBJ databases">
        <authorList>
            <person name="Roh H."/>
            <person name="Ko H.-J."/>
            <person name="Kim D."/>
            <person name="Choi D.G."/>
            <person name="Park S."/>
            <person name="Kim S."/>
            <person name="Kim K.H."/>
            <person name="Chang I.S."/>
            <person name="Choi I.-G."/>
        </authorList>
    </citation>
    <scope>NUCLEOTIDE SEQUENCE</scope>
    <source>
        <strain>KIST612</strain>
    </source>
</reference>
<evidence type="ECO:0000313" key="2">
    <source>
        <dbReference type="EMBL" id="ADO35185.1"/>
    </source>
</evidence>
<evidence type="ECO:0000313" key="3">
    <source>
        <dbReference type="Proteomes" id="UP000006873"/>
    </source>
</evidence>
<feature type="transmembrane region" description="Helical" evidence="1">
    <location>
        <begin position="122"/>
        <end position="140"/>
    </location>
</feature>
<keyword evidence="1" id="KW-0812">Transmembrane</keyword>